<dbReference type="Gene3D" id="3.40.50.300">
    <property type="entry name" value="P-loop containing nucleotide triphosphate hydrolases"/>
    <property type="match status" value="3"/>
</dbReference>
<dbReference type="InterPro" id="IPR011545">
    <property type="entry name" value="DEAD/DEAH_box_helicase_dom"/>
</dbReference>
<evidence type="ECO:0000259" key="7">
    <source>
        <dbReference type="PROSITE" id="PS51192"/>
    </source>
</evidence>
<name>A0ABQ7B9I2_BRACR</name>
<feature type="domain" description="DEAD-box RNA helicase Q" evidence="9">
    <location>
        <begin position="118"/>
        <end position="146"/>
    </location>
</feature>
<feature type="compositionally biased region" description="Acidic residues" evidence="6">
    <location>
        <begin position="559"/>
        <end position="573"/>
    </location>
</feature>
<accession>A0ABQ7B9I2</accession>
<evidence type="ECO:0000256" key="3">
    <source>
        <dbReference type="ARBA" id="ARBA00022806"/>
    </source>
</evidence>
<reference evidence="10 11" key="1">
    <citation type="journal article" date="2020" name="BMC Genomics">
        <title>Intraspecific diversification of the crop wild relative Brassica cretica Lam. using demographic model selection.</title>
        <authorList>
            <person name="Kioukis A."/>
            <person name="Michalopoulou V.A."/>
            <person name="Briers L."/>
            <person name="Pirintsos S."/>
            <person name="Studholme D.J."/>
            <person name="Pavlidis P."/>
            <person name="Sarris P.F."/>
        </authorList>
    </citation>
    <scope>NUCLEOTIDE SEQUENCE [LARGE SCALE GENOMIC DNA]</scope>
    <source>
        <strain evidence="11">cv. PFS-1207/04</strain>
    </source>
</reference>
<feature type="compositionally biased region" description="Basic and acidic residues" evidence="6">
    <location>
        <begin position="31"/>
        <end position="61"/>
    </location>
</feature>
<feature type="domain" description="Helicase C-terminal" evidence="8">
    <location>
        <begin position="259"/>
        <end position="440"/>
    </location>
</feature>
<keyword evidence="3" id="KW-0347">Helicase</keyword>
<dbReference type="Pfam" id="PF00270">
    <property type="entry name" value="DEAD"/>
    <property type="match status" value="1"/>
</dbReference>
<keyword evidence="4" id="KW-0067">ATP-binding</keyword>
<protein>
    <recommendedName>
        <fullName evidence="12">RNA helicase</fullName>
    </recommendedName>
</protein>
<feature type="region of interest" description="Disordered" evidence="6">
    <location>
        <begin position="506"/>
        <end position="525"/>
    </location>
</feature>
<sequence length="655" mass="73798">MLWVENSSGEDKAEERKGQAEAEEDEDSEEGEKPRGGKRSTDAESPWDARRHTTSIDEKISKAMKHRPLPISTEEEEEDVSDAQHGKQEEEDTAELKADDAATKPFFSTVDGVSFHADSFIKLNLPRPLIQACETLGYKKPTPIQASCIPLAMMGRDLCASAITGSGKTAAFALPTLERLLHRPKRVFATRVLILTPTRELAVQIHSMIQKLAQYTYIKCGLIVGGLSVREQEVVLRSMPDIVVATPGHRLLQTGFATEIQELVRLCPKRRQTMLFSATMTEEVKELVKLSLNKPLRLSADPSARRPPGLTEDGTKQAAHRLKILFGLTGLKAAELHGNLTQSQRLDSLELFRKQEVDFLIATDVAARGLDIIGVQTVINYACPREIDSYVHRVGRTARAGREGYAVTFVTDNDRSLLKVIAKKVGSKLKSRIIPEQSVVKWSQIIDEMEDQYSTVIREEREERALRKAELEFAKAENMIEHRDEIYARPKRTWFMTEKEKKLVAKAEKDSAGNPSGNELISADIAEDLKMKEKRKREREKNLPRKKRRKLEAAREMLEDNEGDEDDEEEDGEDQKRGRSRGKDKKKKQEPDKKGLTLVDLGYRRAKAPRNEGMKDLFKSDTSEKKEGRGGAAAAAKPKGKSKNSFKSKGRYKRR</sequence>
<evidence type="ECO:0000256" key="2">
    <source>
        <dbReference type="ARBA" id="ARBA00022801"/>
    </source>
</evidence>
<keyword evidence="2" id="KW-0378">Hydrolase</keyword>
<dbReference type="InterPro" id="IPR027417">
    <property type="entry name" value="P-loop_NTPase"/>
</dbReference>
<dbReference type="PANTHER" id="PTHR47959:SF14">
    <property type="entry name" value="DEAD-BOX ATP-DEPENDENT RNA HELICASE 28"/>
    <property type="match status" value="1"/>
</dbReference>
<dbReference type="Proteomes" id="UP000266723">
    <property type="component" value="Unassembled WGS sequence"/>
</dbReference>
<feature type="compositionally biased region" description="Basic and acidic residues" evidence="6">
    <location>
        <begin position="82"/>
        <end position="97"/>
    </location>
</feature>
<feature type="compositionally biased region" description="Basic residues" evidence="6">
    <location>
        <begin position="638"/>
        <end position="655"/>
    </location>
</feature>
<dbReference type="InterPro" id="IPR014014">
    <property type="entry name" value="RNA_helicase_DEAD_Q_motif"/>
</dbReference>
<dbReference type="SMART" id="SM00487">
    <property type="entry name" value="DEXDc"/>
    <property type="match status" value="1"/>
</dbReference>
<feature type="compositionally biased region" description="Acidic residues" evidence="6">
    <location>
        <begin position="21"/>
        <end position="30"/>
    </location>
</feature>
<organism evidence="10 11">
    <name type="scientific">Brassica cretica</name>
    <name type="common">Mustard</name>
    <dbReference type="NCBI Taxonomy" id="69181"/>
    <lineage>
        <taxon>Eukaryota</taxon>
        <taxon>Viridiplantae</taxon>
        <taxon>Streptophyta</taxon>
        <taxon>Embryophyta</taxon>
        <taxon>Tracheophyta</taxon>
        <taxon>Spermatophyta</taxon>
        <taxon>Magnoliopsida</taxon>
        <taxon>eudicotyledons</taxon>
        <taxon>Gunneridae</taxon>
        <taxon>Pentapetalae</taxon>
        <taxon>rosids</taxon>
        <taxon>malvids</taxon>
        <taxon>Brassicales</taxon>
        <taxon>Brassicaceae</taxon>
        <taxon>Brassiceae</taxon>
        <taxon>Brassica</taxon>
    </lineage>
</organism>
<dbReference type="InterPro" id="IPR001650">
    <property type="entry name" value="Helicase_C-like"/>
</dbReference>
<evidence type="ECO:0000256" key="4">
    <source>
        <dbReference type="ARBA" id="ARBA00022840"/>
    </source>
</evidence>
<dbReference type="SMART" id="SM00490">
    <property type="entry name" value="HELICc"/>
    <property type="match status" value="1"/>
</dbReference>
<dbReference type="PROSITE" id="PS51192">
    <property type="entry name" value="HELICASE_ATP_BIND_1"/>
    <property type="match status" value="1"/>
</dbReference>
<gene>
    <name evidence="10" type="ORF">DY000_02038901</name>
</gene>
<evidence type="ECO:0000259" key="9">
    <source>
        <dbReference type="PROSITE" id="PS51195"/>
    </source>
</evidence>
<evidence type="ECO:0000256" key="5">
    <source>
        <dbReference type="PROSITE-ProRule" id="PRU00552"/>
    </source>
</evidence>
<feature type="region of interest" description="Disordered" evidence="6">
    <location>
        <begin position="531"/>
        <end position="655"/>
    </location>
</feature>
<dbReference type="CDD" id="cd17947">
    <property type="entry name" value="DEADc_DDX27"/>
    <property type="match status" value="1"/>
</dbReference>
<feature type="region of interest" description="Disordered" evidence="6">
    <location>
        <begin position="1"/>
        <end position="97"/>
    </location>
</feature>
<feature type="short sequence motif" description="Q motif" evidence="5">
    <location>
        <begin position="118"/>
        <end position="146"/>
    </location>
</feature>
<keyword evidence="1" id="KW-0547">Nucleotide-binding</keyword>
<dbReference type="InterPro" id="IPR014001">
    <property type="entry name" value="Helicase_ATP-bd"/>
</dbReference>
<evidence type="ECO:0008006" key="12">
    <source>
        <dbReference type="Google" id="ProtNLM"/>
    </source>
</evidence>
<feature type="domain" description="Helicase ATP-binding" evidence="7">
    <location>
        <begin position="149"/>
        <end position="298"/>
    </location>
</feature>
<dbReference type="SUPFAM" id="SSF52540">
    <property type="entry name" value="P-loop containing nucleoside triphosphate hydrolases"/>
    <property type="match status" value="2"/>
</dbReference>
<keyword evidence="11" id="KW-1185">Reference proteome</keyword>
<feature type="compositionally biased region" description="Basic residues" evidence="6">
    <location>
        <begin position="532"/>
        <end position="550"/>
    </location>
</feature>
<evidence type="ECO:0000313" key="10">
    <source>
        <dbReference type="EMBL" id="KAF3528821.1"/>
    </source>
</evidence>
<dbReference type="EMBL" id="QGKV02001507">
    <property type="protein sequence ID" value="KAF3528821.1"/>
    <property type="molecule type" value="Genomic_DNA"/>
</dbReference>
<feature type="compositionally biased region" description="Basic and acidic residues" evidence="6">
    <location>
        <begin position="9"/>
        <end position="20"/>
    </location>
</feature>
<proteinExistence type="predicted"/>
<evidence type="ECO:0000259" key="8">
    <source>
        <dbReference type="PROSITE" id="PS51194"/>
    </source>
</evidence>
<dbReference type="PROSITE" id="PS51195">
    <property type="entry name" value="Q_MOTIF"/>
    <property type="match status" value="1"/>
</dbReference>
<evidence type="ECO:0000256" key="1">
    <source>
        <dbReference type="ARBA" id="ARBA00022741"/>
    </source>
</evidence>
<dbReference type="Pfam" id="PF00271">
    <property type="entry name" value="Helicase_C"/>
    <property type="match status" value="1"/>
</dbReference>
<dbReference type="PANTHER" id="PTHR47959">
    <property type="entry name" value="ATP-DEPENDENT RNA HELICASE RHLE-RELATED"/>
    <property type="match status" value="1"/>
</dbReference>
<dbReference type="PROSITE" id="PS51194">
    <property type="entry name" value="HELICASE_CTER"/>
    <property type="match status" value="1"/>
</dbReference>
<evidence type="ECO:0000313" key="11">
    <source>
        <dbReference type="Proteomes" id="UP000266723"/>
    </source>
</evidence>
<evidence type="ECO:0000256" key="6">
    <source>
        <dbReference type="SAM" id="MobiDB-lite"/>
    </source>
</evidence>
<comment type="caution">
    <text evidence="10">The sequence shown here is derived from an EMBL/GenBank/DDBJ whole genome shotgun (WGS) entry which is preliminary data.</text>
</comment>
<dbReference type="InterPro" id="IPR050079">
    <property type="entry name" value="DEAD_box_RNA_helicase"/>
</dbReference>
<dbReference type="CDD" id="cd18787">
    <property type="entry name" value="SF2_C_DEAD"/>
    <property type="match status" value="1"/>
</dbReference>
<feature type="compositionally biased region" description="Basic and acidic residues" evidence="6">
    <location>
        <begin position="609"/>
        <end position="629"/>
    </location>
</feature>